<evidence type="ECO:0000313" key="3">
    <source>
        <dbReference type="EMBL" id="TVX97085.1"/>
    </source>
</evidence>
<dbReference type="Proteomes" id="UP000316330">
    <property type="component" value="Unassembled WGS sequence"/>
</dbReference>
<evidence type="ECO:0000259" key="2">
    <source>
        <dbReference type="PROSITE" id="PS51272"/>
    </source>
</evidence>
<protein>
    <submittedName>
        <fullName evidence="3">S-layer homology domain-containing protein</fullName>
    </submittedName>
</protein>
<dbReference type="InterPro" id="IPR014755">
    <property type="entry name" value="Cu-Rt/internalin_Ig-like"/>
</dbReference>
<proteinExistence type="predicted"/>
<evidence type="ECO:0000256" key="1">
    <source>
        <dbReference type="ARBA" id="ARBA00022729"/>
    </source>
</evidence>
<dbReference type="PROSITE" id="PS51272">
    <property type="entry name" value="SLH"/>
    <property type="match status" value="1"/>
</dbReference>
<dbReference type="Gene3D" id="2.60.40.1220">
    <property type="match status" value="1"/>
</dbReference>
<dbReference type="EMBL" id="VNJJ01000013">
    <property type="protein sequence ID" value="TVX97085.1"/>
    <property type="molecule type" value="Genomic_DNA"/>
</dbReference>
<dbReference type="InterPro" id="IPR013783">
    <property type="entry name" value="Ig-like_fold"/>
</dbReference>
<name>A0A559JB37_9BACL</name>
<dbReference type="OrthoDB" id="1706086at2"/>
<organism evidence="3 4">
    <name type="scientific">Cohnella terricola</name>
    <dbReference type="NCBI Taxonomy" id="1289167"/>
    <lineage>
        <taxon>Bacteria</taxon>
        <taxon>Bacillati</taxon>
        <taxon>Bacillota</taxon>
        <taxon>Bacilli</taxon>
        <taxon>Bacillales</taxon>
        <taxon>Paenibacillaceae</taxon>
        <taxon>Cohnella</taxon>
    </lineage>
</organism>
<keyword evidence="4" id="KW-1185">Reference proteome</keyword>
<keyword evidence="1" id="KW-0732">Signal</keyword>
<dbReference type="InterPro" id="IPR001119">
    <property type="entry name" value="SLH_dom"/>
</dbReference>
<comment type="caution">
    <text evidence="3">The sequence shown here is derived from an EMBL/GenBank/DDBJ whole genome shotgun (WGS) entry which is preliminary data.</text>
</comment>
<dbReference type="Gene3D" id="2.60.40.10">
    <property type="entry name" value="Immunoglobulins"/>
    <property type="match status" value="1"/>
</dbReference>
<reference evidence="3 4" key="1">
    <citation type="submission" date="2019-07" db="EMBL/GenBank/DDBJ databases">
        <authorList>
            <person name="Kim J."/>
        </authorList>
    </citation>
    <scope>NUCLEOTIDE SEQUENCE [LARGE SCALE GENOMIC DNA]</scope>
    <source>
        <strain evidence="3 4">G13</strain>
    </source>
</reference>
<sequence>MLFSRKGVKTPMRDSSYNFHTQTQQKFSRGGEKKVMKKSLSLLLSFALVFGLFASMASAADTTLTTAQKYQELKDKGILKGTTTGSDELGRTLTRAEFATIAIALAKLQEEKPATATFTDVTSKQWWYGAIEAAAKAGLVEGTGNGKFSPKNDVTVQEVIKIAAGIAGLKPVEDAKVEGAASWAAGAIQAALDAGLISTGLDYAAKATRGQTIDIGYAVFKAANPDVPTKVSVKEAKAAGVQKVAVTLDKAVDADKAKFTLKKGSVNVVLDKTTWSEDKKVATLVLKDVKISEGEYTVTLSGLDADSVATDSAKFTAQNESVKSIDFVTSVSEIAYSKKAKVKVAAKNQYEELASFPASYYSVFTGYNNTNERVVKAEDGHLNIVLDTDASGIIQGVSQIPLTIYFNDTRLTATKTFKVGNAPFVQKMQLGEVKYDGKKTSLTGAGEVANVAVNLFDQYGNPVNGEQITLSAANFNAFVTPQPNKLTVKVDDFNGDYDYEAKVTLSQKEAKSGTYTLTVYAGGASDTATISVTNGKVVTKVAFGDFDKTIAVGDTAKSFYVPVIGYDVDGNTLTKEELSDAINVARIVPNVSGPVNGFRFVDSGPNKGSIEIQGVTAAAIAKQVIFVSASITQIDAQDYKNTTITIQDQRVPTKLVLDGSGAAPKAVLGADSEFKYLIKDQYGETYTSLAGHKINVTYTNLDQTTSGTLLVAKDAANTVVGTRAADSGTFVYGSTDGAAFNAGFKFDTKPNQFGTVQFKAELIKLPHGTVTTDTTLSAVTQTIQSIDPTKVDLTYSLKDLGNLYAIVDSGLHRGEDPVTSHVHKQVKVAVKDSAGNDVAYPSELVQHVTVSNRVAVDAKADLTVNNPELPGSVTQTAYYVLGNKAGTATVNATVYGAKGEIIQTSGTVTVKADPVEVAKISAGNGDIKKASGTSTDAYALMDLKVVDSYDIEYTKTKIAEYNDLIGITYSITGIKGDATAKVYVDPNSHIVSINGNVKEFLLTATAANGKSASTLVYAP</sequence>
<gene>
    <name evidence="3" type="ORF">FPZ45_19185</name>
</gene>
<accession>A0A559JB37</accession>
<dbReference type="AlphaFoldDB" id="A0A559JB37"/>
<feature type="domain" description="SLH" evidence="2">
    <location>
        <begin position="114"/>
        <end position="177"/>
    </location>
</feature>
<dbReference type="Pfam" id="PF00395">
    <property type="entry name" value="SLH"/>
    <property type="match status" value="1"/>
</dbReference>
<evidence type="ECO:0000313" key="4">
    <source>
        <dbReference type="Proteomes" id="UP000316330"/>
    </source>
</evidence>